<dbReference type="EC" id="2.7.7.65" evidence="1"/>
<dbReference type="PANTHER" id="PTHR45138:SF9">
    <property type="entry name" value="DIGUANYLATE CYCLASE DGCM-RELATED"/>
    <property type="match status" value="1"/>
</dbReference>
<evidence type="ECO:0000256" key="3">
    <source>
        <dbReference type="SAM" id="MobiDB-lite"/>
    </source>
</evidence>
<dbReference type="InterPro" id="IPR050469">
    <property type="entry name" value="Diguanylate_Cyclase"/>
</dbReference>
<keyword evidence="7" id="KW-1185">Reference proteome</keyword>
<keyword evidence="4" id="KW-0472">Membrane</keyword>
<reference evidence="6 7" key="1">
    <citation type="submission" date="2017-05" db="EMBL/GenBank/DDBJ databases">
        <title>Genomic insights into alkan degradation activity of Oleiphilus messinensis.</title>
        <authorList>
            <person name="Kozyavkin S.A."/>
            <person name="Slesarev A.I."/>
            <person name="Golyshin P.N."/>
            <person name="Korzhenkov A."/>
            <person name="Golyshina O.N."/>
            <person name="Toshchakov S.V."/>
        </authorList>
    </citation>
    <scope>NUCLEOTIDE SEQUENCE [LARGE SCALE GENOMIC DNA]</scope>
    <source>
        <strain evidence="6 7">ME102</strain>
    </source>
</reference>
<evidence type="ECO:0000256" key="1">
    <source>
        <dbReference type="ARBA" id="ARBA00012528"/>
    </source>
</evidence>
<dbReference type="GO" id="GO:0005886">
    <property type="term" value="C:plasma membrane"/>
    <property type="evidence" value="ECO:0007669"/>
    <property type="project" value="TreeGrafter"/>
</dbReference>
<feature type="compositionally biased region" description="Basic and acidic residues" evidence="3">
    <location>
        <begin position="327"/>
        <end position="336"/>
    </location>
</feature>
<name>A0A1Y0I920_9GAMM</name>
<dbReference type="InterPro" id="IPR000160">
    <property type="entry name" value="GGDEF_dom"/>
</dbReference>
<gene>
    <name evidence="6" type="ORF">OLMES_1809</name>
</gene>
<feature type="transmembrane region" description="Helical" evidence="4">
    <location>
        <begin position="20"/>
        <end position="38"/>
    </location>
</feature>
<dbReference type="Proteomes" id="UP000196027">
    <property type="component" value="Chromosome"/>
</dbReference>
<proteinExistence type="predicted"/>
<comment type="catalytic activity">
    <reaction evidence="2">
        <text>2 GTP = 3',3'-c-di-GMP + 2 diphosphate</text>
        <dbReference type="Rhea" id="RHEA:24898"/>
        <dbReference type="ChEBI" id="CHEBI:33019"/>
        <dbReference type="ChEBI" id="CHEBI:37565"/>
        <dbReference type="ChEBI" id="CHEBI:58805"/>
        <dbReference type="EC" id="2.7.7.65"/>
    </reaction>
</comment>
<organism evidence="6 7">
    <name type="scientific">Oleiphilus messinensis</name>
    <dbReference type="NCBI Taxonomy" id="141451"/>
    <lineage>
        <taxon>Bacteria</taxon>
        <taxon>Pseudomonadati</taxon>
        <taxon>Pseudomonadota</taxon>
        <taxon>Gammaproteobacteria</taxon>
        <taxon>Oceanospirillales</taxon>
        <taxon>Oleiphilaceae</taxon>
        <taxon>Oleiphilus</taxon>
    </lineage>
</organism>
<feature type="transmembrane region" description="Helical" evidence="4">
    <location>
        <begin position="73"/>
        <end position="92"/>
    </location>
</feature>
<feature type="transmembrane region" description="Helical" evidence="4">
    <location>
        <begin position="198"/>
        <end position="222"/>
    </location>
</feature>
<feature type="transmembrane region" description="Helical" evidence="4">
    <location>
        <begin position="104"/>
        <end position="121"/>
    </location>
</feature>
<dbReference type="KEGG" id="ome:OLMES_1809"/>
<evidence type="ECO:0000313" key="7">
    <source>
        <dbReference type="Proteomes" id="UP000196027"/>
    </source>
</evidence>
<sequence length="396" mass="44956">MIFIAYFAIEHPLTHALTQNIAKALPYYLSGALILISLTFNRSRLALASVNICLAYAVIQQGLQAALTEQSNLYLYHATVILFGLHLALIGIYRERGSLTGWGIIRVFFIVSSYLLVWWIYRSGYADAVFRLALEYTHPLITDKYWITPLWLASFLFTGLILMIVAIWKRSSIEFALLVSWLTGHLVFYDFSEPLISTYLFTMLMLALFVAFVQITYDLAFVDTLTELPGRRALLEKMGTLGNRYSIAMLDVDHFKKFNDQYGHDVGDQVLKLVASKMQKVRGKGTSYRYGGEEFTVLFPGKSVNEVEPHLDELRANIEHYQMVIRDQNRSKDKKSGQNQRGQNASDKKIVQITISIGCSERTDQTPDPLEVMKVADEALYEAKGQGRNCVVCKVV</sequence>
<feature type="domain" description="GGDEF" evidence="5">
    <location>
        <begin position="243"/>
        <end position="396"/>
    </location>
</feature>
<keyword evidence="4" id="KW-1133">Transmembrane helix</keyword>
<dbReference type="Pfam" id="PF00990">
    <property type="entry name" value="GGDEF"/>
    <property type="match status" value="2"/>
</dbReference>
<dbReference type="SMART" id="SM00267">
    <property type="entry name" value="GGDEF"/>
    <property type="match status" value="1"/>
</dbReference>
<feature type="transmembrane region" description="Helical" evidence="4">
    <location>
        <begin position="146"/>
        <end position="168"/>
    </location>
</feature>
<dbReference type="PANTHER" id="PTHR45138">
    <property type="entry name" value="REGULATORY COMPONENTS OF SENSORY TRANSDUCTION SYSTEM"/>
    <property type="match status" value="1"/>
</dbReference>
<evidence type="ECO:0000259" key="5">
    <source>
        <dbReference type="PROSITE" id="PS50887"/>
    </source>
</evidence>
<accession>A0A1Y0I920</accession>
<dbReference type="GO" id="GO:0052621">
    <property type="term" value="F:diguanylate cyclase activity"/>
    <property type="evidence" value="ECO:0007669"/>
    <property type="project" value="UniProtKB-EC"/>
</dbReference>
<dbReference type="SUPFAM" id="SSF55073">
    <property type="entry name" value="Nucleotide cyclase"/>
    <property type="match status" value="1"/>
</dbReference>
<dbReference type="Gene3D" id="3.30.70.270">
    <property type="match status" value="1"/>
</dbReference>
<evidence type="ECO:0000313" key="6">
    <source>
        <dbReference type="EMBL" id="ARU55883.1"/>
    </source>
</evidence>
<dbReference type="GO" id="GO:1902201">
    <property type="term" value="P:negative regulation of bacterial-type flagellum-dependent cell motility"/>
    <property type="evidence" value="ECO:0007669"/>
    <property type="project" value="TreeGrafter"/>
</dbReference>
<dbReference type="PROSITE" id="PS50887">
    <property type="entry name" value="GGDEF"/>
    <property type="match status" value="1"/>
</dbReference>
<feature type="region of interest" description="Disordered" evidence="3">
    <location>
        <begin position="327"/>
        <end position="346"/>
    </location>
</feature>
<dbReference type="InterPro" id="IPR029787">
    <property type="entry name" value="Nucleotide_cyclase"/>
</dbReference>
<evidence type="ECO:0000256" key="4">
    <source>
        <dbReference type="SAM" id="Phobius"/>
    </source>
</evidence>
<dbReference type="EMBL" id="CP021425">
    <property type="protein sequence ID" value="ARU55883.1"/>
    <property type="molecule type" value="Genomic_DNA"/>
</dbReference>
<dbReference type="CDD" id="cd01949">
    <property type="entry name" value="GGDEF"/>
    <property type="match status" value="1"/>
</dbReference>
<dbReference type="NCBIfam" id="TIGR00254">
    <property type="entry name" value="GGDEF"/>
    <property type="match status" value="1"/>
</dbReference>
<dbReference type="InterPro" id="IPR043128">
    <property type="entry name" value="Rev_trsase/Diguanyl_cyclase"/>
</dbReference>
<dbReference type="AlphaFoldDB" id="A0A1Y0I920"/>
<evidence type="ECO:0000256" key="2">
    <source>
        <dbReference type="ARBA" id="ARBA00034247"/>
    </source>
</evidence>
<protein>
    <recommendedName>
        <fullName evidence="1">diguanylate cyclase</fullName>
        <ecNumber evidence="1">2.7.7.65</ecNumber>
    </recommendedName>
</protein>
<feature type="transmembrane region" description="Helical" evidence="4">
    <location>
        <begin position="45"/>
        <end position="67"/>
    </location>
</feature>
<keyword evidence="4" id="KW-0812">Transmembrane</keyword>
<dbReference type="GO" id="GO:0043709">
    <property type="term" value="P:cell adhesion involved in single-species biofilm formation"/>
    <property type="evidence" value="ECO:0007669"/>
    <property type="project" value="TreeGrafter"/>
</dbReference>